<dbReference type="InterPro" id="IPR025738">
    <property type="entry name" value="BatD"/>
</dbReference>
<keyword evidence="3" id="KW-0732">Signal</keyword>
<dbReference type="eggNOG" id="COG0457">
    <property type="taxonomic scope" value="Bacteria"/>
</dbReference>
<dbReference type="PANTHER" id="PTHR40940:SF2">
    <property type="entry name" value="BATD"/>
    <property type="match status" value="1"/>
</dbReference>
<sequence length="618" mass="68535">MKTYKKQTHTMRQLIFFLLLAITVLPIQAKNDVTLVAEAPDVVVSGDQFRLTFTVNTQKGKDFLAPSISGFDVLMGPSRSQQSSTQIINGKVSSSSAITYTYILMAGKEGTYTIPAASIEVDGKKIFSNALTIKVLPPDQSAGNQQSGQGQSNSSRGQIAGGKISDKDLFITATAAKTTVYEQEAILLTYKVYTLVNLRQLYGKMPDLKGFHTQEIELPQQKTFSLEHYNGRNYNTTIWSQYVLFPQQTGKLEIPSITFEGIVAQQTISDDPFDAFFNGGGYIEVKKKIVTPKVTINVKPLPAKPDNFSGGVGEFTLSSSINAKEVKTNDAVTIKLTIKGAGNMKLINTPEVKFPEDFEIYDPKVTNNFDVSRAGLSGTQTIEYLAIPRHAGDFTIPQVEFTYFDLKSQAYKTLKTEEYHLKVAKGKGNADQVIADFTNKENVKVLGQDVRFIKLGDTELLPKGKVFFGTTGYWLGYIIPFIIFVVLVIFFRKQAAENANIAKVKTKKANKVATKRMKLAGKLLAENKKNEFYDEVLKALWGYISDKLSIPVSQLSKDNIEAELMRYGVSDEVTKTFIDALNECEFARYAPGNENEAMDKVYAASVEAISKMENSIKH</sequence>
<dbReference type="AlphaFoldDB" id="F0R021"/>
<dbReference type="PANTHER" id="PTHR40940">
    <property type="entry name" value="PROTEIN BATD-RELATED"/>
    <property type="match status" value="1"/>
</dbReference>
<evidence type="ECO:0000313" key="4">
    <source>
        <dbReference type="EMBL" id="ADY35186.1"/>
    </source>
</evidence>
<keyword evidence="2" id="KW-1133">Transmembrane helix</keyword>
<organism evidence="4 5">
    <name type="scientific">Phocaeicola salanitronis (strain DSM 18170 / JCM 13657 / CCUG 60908 / BL78)</name>
    <name type="common">Bacteroides salanitronis</name>
    <dbReference type="NCBI Taxonomy" id="667015"/>
    <lineage>
        <taxon>Bacteria</taxon>
        <taxon>Pseudomonadati</taxon>
        <taxon>Bacteroidota</taxon>
        <taxon>Bacteroidia</taxon>
        <taxon>Bacteroidales</taxon>
        <taxon>Bacteroidaceae</taxon>
        <taxon>Phocaeicola</taxon>
    </lineage>
</organism>
<feature type="compositionally biased region" description="Low complexity" evidence="1">
    <location>
        <begin position="140"/>
        <end position="158"/>
    </location>
</feature>
<evidence type="ECO:0008006" key="6">
    <source>
        <dbReference type="Google" id="ProtNLM"/>
    </source>
</evidence>
<proteinExistence type="predicted"/>
<evidence type="ECO:0000256" key="1">
    <source>
        <dbReference type="SAM" id="MobiDB-lite"/>
    </source>
</evidence>
<protein>
    <recommendedName>
        <fullName evidence="6">Aerotolerance-related exported protein</fullName>
    </recommendedName>
</protein>
<gene>
    <name evidence="4" type="ordered locus">Bacsa_0590</name>
</gene>
<dbReference type="KEGG" id="bsa:Bacsa_0590"/>
<evidence type="ECO:0000256" key="2">
    <source>
        <dbReference type="SAM" id="Phobius"/>
    </source>
</evidence>
<feature type="transmembrane region" description="Helical" evidence="2">
    <location>
        <begin position="472"/>
        <end position="491"/>
    </location>
</feature>
<keyword evidence="5" id="KW-1185">Reference proteome</keyword>
<feature type="signal peptide" evidence="3">
    <location>
        <begin position="1"/>
        <end position="29"/>
    </location>
</feature>
<dbReference type="Proteomes" id="UP000007486">
    <property type="component" value="Chromosome"/>
</dbReference>
<accession>F0R021</accession>
<dbReference type="HOGENOM" id="CLU_016843_0_0_10"/>
<evidence type="ECO:0000256" key="3">
    <source>
        <dbReference type="SAM" id="SignalP"/>
    </source>
</evidence>
<dbReference type="STRING" id="667015.Bacsa_0590"/>
<keyword evidence="2" id="KW-0812">Transmembrane</keyword>
<keyword evidence="2" id="KW-0472">Membrane</keyword>
<name>F0R021_PHOSB</name>
<dbReference type="Pfam" id="PF13584">
    <property type="entry name" value="BatD"/>
    <property type="match status" value="3"/>
</dbReference>
<reference evidence="4 5" key="1">
    <citation type="journal article" date="2011" name="Stand. Genomic Sci.">
        <title>Complete genome sequence of Bacteroides salanitronis type strain (BL78).</title>
        <authorList>
            <person name="Gronow S."/>
            <person name="Held B."/>
            <person name="Lucas S."/>
            <person name="Lapidus A."/>
            <person name="Del Rio T.G."/>
            <person name="Nolan M."/>
            <person name="Tice H."/>
            <person name="Deshpande S."/>
            <person name="Cheng J.F."/>
            <person name="Pitluck S."/>
            <person name="Liolios K."/>
            <person name="Pagani I."/>
            <person name="Ivanova N."/>
            <person name="Mavromatis K."/>
            <person name="Pati A."/>
            <person name="Tapia R."/>
            <person name="Han C."/>
            <person name="Goodwin L."/>
            <person name="Chen A."/>
            <person name="Palaniappan K."/>
            <person name="Land M."/>
            <person name="Hauser L."/>
            <person name="Chang Y.J."/>
            <person name="Jeffries C.D."/>
            <person name="Brambilla E.M."/>
            <person name="Rohde M."/>
            <person name="Goker M."/>
            <person name="Detter J.C."/>
            <person name="Woyke T."/>
            <person name="Bristow J."/>
            <person name="Markowitz V."/>
            <person name="Hugenholtz P."/>
            <person name="Kyrpides N.C."/>
            <person name="Klenk H.P."/>
            <person name="Eisen J.A."/>
        </authorList>
    </citation>
    <scope>NUCLEOTIDE SEQUENCE [LARGE SCALE GENOMIC DNA]</scope>
    <source>
        <strain evidence="4 5">DSM 18170</strain>
    </source>
</reference>
<feature type="region of interest" description="Disordered" evidence="1">
    <location>
        <begin position="138"/>
        <end position="160"/>
    </location>
</feature>
<dbReference type="EMBL" id="CP002530">
    <property type="protein sequence ID" value="ADY35186.1"/>
    <property type="molecule type" value="Genomic_DNA"/>
</dbReference>
<evidence type="ECO:0000313" key="5">
    <source>
        <dbReference type="Proteomes" id="UP000007486"/>
    </source>
</evidence>
<feature type="chain" id="PRO_5003258977" description="Aerotolerance-related exported protein" evidence="3">
    <location>
        <begin position="30"/>
        <end position="618"/>
    </location>
</feature>